<dbReference type="PANTHER" id="PTHR11808">
    <property type="entry name" value="TRANS-SULFURATION ENZYME FAMILY MEMBER"/>
    <property type="match status" value="1"/>
</dbReference>
<keyword evidence="6" id="KW-0198">Cysteine biosynthesis</keyword>
<comment type="cofactor">
    <cofactor evidence="1 9">
        <name>pyridoxal 5'-phosphate</name>
        <dbReference type="ChEBI" id="CHEBI:597326"/>
    </cofactor>
</comment>
<comment type="pathway">
    <text evidence="2">Amino-acid biosynthesis; L-cysteine biosynthesis; L-cysteine from L-homocysteine and L-serine: step 2/2.</text>
</comment>
<evidence type="ECO:0000256" key="6">
    <source>
        <dbReference type="ARBA" id="ARBA00023192"/>
    </source>
</evidence>
<evidence type="ECO:0000313" key="11">
    <source>
        <dbReference type="Proteomes" id="UP000193719"/>
    </source>
</evidence>
<dbReference type="Gene3D" id="3.40.640.10">
    <property type="entry name" value="Type I PLP-dependent aspartate aminotransferase-like (Major domain)"/>
    <property type="match status" value="1"/>
</dbReference>
<dbReference type="STRING" id="1754191.A0A1Y1VEF5"/>
<dbReference type="Pfam" id="PF01053">
    <property type="entry name" value="Cys_Met_Meta_PP"/>
    <property type="match status" value="1"/>
</dbReference>
<dbReference type="FunFam" id="3.40.640.10:FF:000009">
    <property type="entry name" value="Cystathionine gamma-synthase homolog"/>
    <property type="match status" value="1"/>
</dbReference>
<dbReference type="FunFam" id="3.90.1150.10:FF:000008">
    <property type="entry name" value="Cystathionine gamma-synthase"/>
    <property type="match status" value="1"/>
</dbReference>
<dbReference type="PIRSF" id="PIRSF001434">
    <property type="entry name" value="CGS"/>
    <property type="match status" value="1"/>
</dbReference>
<dbReference type="AlphaFoldDB" id="A0A1Y1VEF5"/>
<evidence type="ECO:0000256" key="9">
    <source>
        <dbReference type="RuleBase" id="RU362118"/>
    </source>
</evidence>
<reference evidence="10 11" key="2">
    <citation type="submission" date="2016-08" db="EMBL/GenBank/DDBJ databases">
        <title>Pervasive Adenine N6-methylation of Active Genes in Fungi.</title>
        <authorList>
            <consortium name="DOE Joint Genome Institute"/>
            <person name="Mondo S.J."/>
            <person name="Dannebaum R.O."/>
            <person name="Kuo R.C."/>
            <person name="Labutti K."/>
            <person name="Haridas S."/>
            <person name="Kuo A."/>
            <person name="Salamov A."/>
            <person name="Ahrendt S.R."/>
            <person name="Lipzen A."/>
            <person name="Sullivan W."/>
            <person name="Andreopoulos W.B."/>
            <person name="Clum A."/>
            <person name="Lindquist E."/>
            <person name="Daum C."/>
            <person name="Ramamoorthy G.K."/>
            <person name="Gryganskyi A."/>
            <person name="Culley D."/>
            <person name="Magnuson J.K."/>
            <person name="James T.Y."/>
            <person name="O'Malley M.A."/>
            <person name="Stajich J.E."/>
            <person name="Spatafora J.W."/>
            <person name="Visel A."/>
            <person name="Grigoriev I.V."/>
        </authorList>
    </citation>
    <scope>NUCLEOTIDE SEQUENCE [LARGE SCALE GENOMIC DNA]</scope>
    <source>
        <strain evidence="11">finn</strain>
    </source>
</reference>
<dbReference type="GO" id="GO:0019346">
    <property type="term" value="P:transsulfuration"/>
    <property type="evidence" value="ECO:0007669"/>
    <property type="project" value="EnsemblFungi"/>
</dbReference>
<reference evidence="10 11" key="1">
    <citation type="submission" date="2016-08" db="EMBL/GenBank/DDBJ databases">
        <title>Genomes of anaerobic fungi encode conserved fungal cellulosomes for biomass hydrolysis.</title>
        <authorList>
            <consortium name="DOE Joint Genome Institute"/>
            <person name="Haitjema C.H."/>
            <person name="Gilmore S.P."/>
            <person name="Henske J.K."/>
            <person name="Solomon K.V."/>
            <person name="De Groot R."/>
            <person name="Kuo A."/>
            <person name="Mondo S.J."/>
            <person name="Salamov A.A."/>
            <person name="Labutti K."/>
            <person name="Zhao Z."/>
            <person name="Chiniquy J."/>
            <person name="Barry K."/>
            <person name="Brewer H.M."/>
            <person name="Purvine S.O."/>
            <person name="Wright A.T."/>
            <person name="Boxma B."/>
            <person name="Van Alen T."/>
            <person name="Hackstein J.H."/>
            <person name="Baker S.E."/>
            <person name="Grigoriev I.V."/>
            <person name="O'Malley M.A."/>
        </authorList>
    </citation>
    <scope>NUCLEOTIDE SEQUENCE [LARGE SCALE GENOMIC DNA]</scope>
    <source>
        <strain evidence="11">finn</strain>
    </source>
</reference>
<comment type="caution">
    <text evidence="10">The sequence shown here is derived from an EMBL/GenBank/DDBJ whole genome shotgun (WGS) entry which is preliminary data.</text>
</comment>
<organism evidence="10 11">
    <name type="scientific">Piromyces finnis</name>
    <dbReference type="NCBI Taxonomy" id="1754191"/>
    <lineage>
        <taxon>Eukaryota</taxon>
        <taxon>Fungi</taxon>
        <taxon>Fungi incertae sedis</taxon>
        <taxon>Chytridiomycota</taxon>
        <taxon>Chytridiomycota incertae sedis</taxon>
        <taxon>Neocallimastigomycetes</taxon>
        <taxon>Neocallimastigales</taxon>
        <taxon>Neocallimastigaceae</taxon>
        <taxon>Piromyces</taxon>
    </lineage>
</organism>
<proteinExistence type="inferred from homology"/>
<protein>
    <recommendedName>
        <fullName evidence="4">cystathionine gamma-lyase</fullName>
        <ecNumber evidence="4">4.4.1.1</ecNumber>
    </recommendedName>
    <alternativeName>
        <fullName evidence="7">Gamma-cystathionase</fullName>
    </alternativeName>
</protein>
<evidence type="ECO:0000313" key="10">
    <source>
        <dbReference type="EMBL" id="ORX54226.1"/>
    </source>
</evidence>
<evidence type="ECO:0000256" key="8">
    <source>
        <dbReference type="PIRSR" id="PIRSR001434-2"/>
    </source>
</evidence>
<keyword evidence="5 8" id="KW-0663">Pyridoxal phosphate</keyword>
<evidence type="ECO:0000256" key="5">
    <source>
        <dbReference type="ARBA" id="ARBA00022898"/>
    </source>
</evidence>
<dbReference type="GO" id="GO:1904828">
    <property type="term" value="P:positive regulation of hydrogen sulfide biosynthetic process"/>
    <property type="evidence" value="ECO:0007669"/>
    <property type="project" value="EnsemblFungi"/>
</dbReference>
<dbReference type="GO" id="GO:0030170">
    <property type="term" value="F:pyridoxal phosphate binding"/>
    <property type="evidence" value="ECO:0007669"/>
    <property type="project" value="InterPro"/>
</dbReference>
<dbReference type="CDD" id="cd00614">
    <property type="entry name" value="CGS_like"/>
    <property type="match status" value="1"/>
</dbReference>
<dbReference type="GO" id="GO:0005737">
    <property type="term" value="C:cytoplasm"/>
    <property type="evidence" value="ECO:0007669"/>
    <property type="project" value="TreeGrafter"/>
</dbReference>
<keyword evidence="11" id="KW-1185">Reference proteome</keyword>
<feature type="modified residue" description="N6-(pyridoxal phosphate)lysine" evidence="8">
    <location>
        <position position="202"/>
    </location>
</feature>
<dbReference type="PANTHER" id="PTHR11808:SF15">
    <property type="entry name" value="CYSTATHIONINE GAMMA-LYASE"/>
    <property type="match status" value="1"/>
</dbReference>
<evidence type="ECO:0000256" key="4">
    <source>
        <dbReference type="ARBA" id="ARBA00012085"/>
    </source>
</evidence>
<dbReference type="InterPro" id="IPR015424">
    <property type="entry name" value="PyrdxlP-dep_Trfase"/>
</dbReference>
<dbReference type="InterPro" id="IPR000277">
    <property type="entry name" value="Cys/Met-Metab_PyrdxlP-dep_enz"/>
</dbReference>
<evidence type="ECO:0000256" key="7">
    <source>
        <dbReference type="ARBA" id="ARBA00029853"/>
    </source>
</evidence>
<dbReference type="GO" id="GO:0047804">
    <property type="term" value="F:cysteine-S-conjugate beta-lyase activity"/>
    <property type="evidence" value="ECO:0007669"/>
    <property type="project" value="EnsemblFungi"/>
</dbReference>
<dbReference type="EMBL" id="MCFH01000011">
    <property type="protein sequence ID" value="ORX54226.1"/>
    <property type="molecule type" value="Genomic_DNA"/>
</dbReference>
<evidence type="ECO:0000256" key="1">
    <source>
        <dbReference type="ARBA" id="ARBA00001933"/>
    </source>
</evidence>
<sequence>MSEENFGFATRAIHVGQEPDPVTGAVIPALSLATTFKQSAAGVHTGFEYSRTGNPTRNGFEKAVASLECAKYGIAFSSGSATTAAIINLLKSGDHVISIDDVYGGTNRFLSRVANTQGIETSFIDISDSELLKSTIKSNTKLIWIETPTNPTMKMVDIEAIVKTVKSINNEIIVVVDNTFMSPYFQNPITFGADICVNSISKYINGHSDVIMGIAVTNNEKINERLHFIQNSVGAIPSPFDCYLANRGVKTLAVRMRQHEKNALAVAKFLEAHPLVEEVYYPGLESHPQHELAKKQMKGFGAMMSIRIKGNLDTSNKFLSSLKIFTLAESLGGVECLCELPCVMTHAAVPPEQRAKLGITDTLIRLSVGIEETEDIINDLDQALKLANEVSNKKRKMNH</sequence>
<evidence type="ECO:0000256" key="2">
    <source>
        <dbReference type="ARBA" id="ARBA00005038"/>
    </source>
</evidence>
<accession>A0A1Y1VEF5</accession>
<comment type="similarity">
    <text evidence="3 9">Belongs to the trans-sulfuration enzymes family.</text>
</comment>
<dbReference type="Gene3D" id="3.90.1150.10">
    <property type="entry name" value="Aspartate Aminotransferase, domain 1"/>
    <property type="match status" value="1"/>
</dbReference>
<dbReference type="InterPro" id="IPR015422">
    <property type="entry name" value="PyrdxlP-dep_Trfase_small"/>
</dbReference>
<dbReference type="Proteomes" id="UP000193719">
    <property type="component" value="Unassembled WGS sequence"/>
</dbReference>
<name>A0A1Y1VEF5_9FUNG</name>
<evidence type="ECO:0000256" key="3">
    <source>
        <dbReference type="ARBA" id="ARBA00009077"/>
    </source>
</evidence>
<keyword evidence="6" id="KW-0028">Amino-acid biosynthesis</keyword>
<gene>
    <name evidence="10" type="ORF">BCR36DRAFT_581857</name>
</gene>
<dbReference type="GO" id="GO:0019343">
    <property type="term" value="P:cysteine biosynthetic process via cystathionine"/>
    <property type="evidence" value="ECO:0007669"/>
    <property type="project" value="EnsemblFungi"/>
</dbReference>
<dbReference type="OrthoDB" id="3512640at2759"/>
<dbReference type="EC" id="4.4.1.1" evidence="4"/>
<dbReference type="InterPro" id="IPR015421">
    <property type="entry name" value="PyrdxlP-dep_Trfase_major"/>
</dbReference>
<dbReference type="GO" id="GO:0004123">
    <property type="term" value="F:cystathionine gamma-lyase activity"/>
    <property type="evidence" value="ECO:0007669"/>
    <property type="project" value="EnsemblFungi"/>
</dbReference>
<dbReference type="SUPFAM" id="SSF53383">
    <property type="entry name" value="PLP-dependent transferases"/>
    <property type="match status" value="1"/>
</dbReference>